<dbReference type="EMBL" id="JBCGDC010000040">
    <property type="protein sequence ID" value="MFB6394614.1"/>
    <property type="molecule type" value="Genomic_DNA"/>
</dbReference>
<proteinExistence type="predicted"/>
<gene>
    <name evidence="1" type="ORF">AAFH96_16085</name>
</gene>
<keyword evidence="2" id="KW-1185">Reference proteome</keyword>
<sequence length="418" mass="46326">MRELLAQAVHVTPEQRARLVEDPEPGVLRVLAAGSDCLVTWTWTQQQPTLPAWAYERLLERNPNLELLLAESPWLPQDLRARLWPAGPLPAPADEPPLERQEAEARAGDHNKWARVTAATDARLPGDLVARLAVDPSPEVRLAVSMRPELSEEQRAAIDYHVGRDDRIRPARWATDTRDPQVQRRCVFSAHIGLRRSIACNTHLTPDLVAVLATDDDFAVRLLLCEHNSHVDSETVLNTYLEATTMNRGRLLHHPRFQRTGLARLAGSPDPQARALAVLDPRRRQSSSSGSATTRIRWCGSGRPMTHGCHPVGYSNCSTTRQRAKRPPPTHTCRCRSCTASWTMRCCSPTRLPRANGLCTWDGGHPTSCRRKRNDAPGSARAWSRSTLTRDGGLVSACDVVTPAGAPAMKHPRWLVGG</sequence>
<evidence type="ECO:0008006" key="3">
    <source>
        <dbReference type="Google" id="ProtNLM"/>
    </source>
</evidence>
<comment type="caution">
    <text evidence="1">The sequence shown here is derived from an EMBL/GenBank/DDBJ whole genome shotgun (WGS) entry which is preliminary data.</text>
</comment>
<evidence type="ECO:0000313" key="1">
    <source>
        <dbReference type="EMBL" id="MFB6394614.1"/>
    </source>
</evidence>
<dbReference type="InterPro" id="IPR011989">
    <property type="entry name" value="ARM-like"/>
</dbReference>
<protein>
    <recommendedName>
        <fullName evidence="3">Leucine rich repeat variant</fullName>
    </recommendedName>
</protein>
<reference evidence="1 2" key="1">
    <citation type="submission" date="2024-04" db="EMBL/GenBank/DDBJ databases">
        <title>Polymorphospora sp. isolated from Baiyangdian Lake in Xiong'an New Area.</title>
        <authorList>
            <person name="Zhang X."/>
            <person name="Liu J."/>
        </authorList>
    </citation>
    <scope>NUCLEOTIDE SEQUENCE [LARGE SCALE GENOMIC DNA]</scope>
    <source>
        <strain evidence="1 2">2-325</strain>
    </source>
</reference>
<name>A0ABV5CRH8_9ACTN</name>
<dbReference type="Proteomes" id="UP001582793">
    <property type="component" value="Unassembled WGS sequence"/>
</dbReference>
<dbReference type="Gene3D" id="1.25.10.10">
    <property type="entry name" value="Leucine-rich Repeat Variant"/>
    <property type="match status" value="1"/>
</dbReference>
<evidence type="ECO:0000313" key="2">
    <source>
        <dbReference type="Proteomes" id="UP001582793"/>
    </source>
</evidence>
<organism evidence="1 2">
    <name type="scientific">Polymorphospora lycopeni</name>
    <dbReference type="NCBI Taxonomy" id="3140240"/>
    <lineage>
        <taxon>Bacteria</taxon>
        <taxon>Bacillati</taxon>
        <taxon>Actinomycetota</taxon>
        <taxon>Actinomycetes</taxon>
        <taxon>Micromonosporales</taxon>
        <taxon>Micromonosporaceae</taxon>
        <taxon>Polymorphospora</taxon>
    </lineage>
</organism>
<accession>A0ABV5CRH8</accession>
<dbReference type="RefSeq" id="WP_375734714.1">
    <property type="nucleotide sequence ID" value="NZ_JBCGDC010000040.1"/>
</dbReference>